<dbReference type="RefSeq" id="WP_119974905.1">
    <property type="nucleotide sequence ID" value="NZ_JBHSQA010000012.1"/>
</dbReference>
<sequence length="78" mass="8387">MKAIEGPPQSPPPQIKLTALVGGGYEIRIHEADLAELGRAGLEAQVAALGFSPGDLGAGEYFPFRQRWVIPVRKSETE</sequence>
<reference evidence="1 2" key="1">
    <citation type="submission" date="2018-09" db="EMBL/GenBank/DDBJ databases">
        <title>Novel species of Cryobacterium.</title>
        <authorList>
            <person name="Liu Q."/>
            <person name="Xin Y.-H."/>
        </authorList>
    </citation>
    <scope>NUCLEOTIDE SEQUENCE [LARGE SCALE GENOMIC DNA]</scope>
    <source>
        <strain evidence="1 2">Hh39</strain>
    </source>
</reference>
<protein>
    <submittedName>
        <fullName evidence="1">Uncharacterized protein</fullName>
    </submittedName>
</protein>
<organism evidence="1 2">
    <name type="scientific">Cryobacterium melibiosiphilum</name>
    <dbReference type="NCBI Taxonomy" id="995039"/>
    <lineage>
        <taxon>Bacteria</taxon>
        <taxon>Bacillati</taxon>
        <taxon>Actinomycetota</taxon>
        <taxon>Actinomycetes</taxon>
        <taxon>Micrococcales</taxon>
        <taxon>Microbacteriaceae</taxon>
        <taxon>Cryobacterium</taxon>
    </lineage>
</organism>
<gene>
    <name evidence="1" type="ORF">D6T64_11955</name>
</gene>
<name>A0A3A5MD95_9MICO</name>
<dbReference type="OrthoDB" id="9934632at2"/>
<proteinExistence type="predicted"/>
<dbReference type="EMBL" id="QZVS01000085">
    <property type="protein sequence ID" value="RJT88097.1"/>
    <property type="molecule type" value="Genomic_DNA"/>
</dbReference>
<accession>A0A3A5MD95</accession>
<evidence type="ECO:0000313" key="1">
    <source>
        <dbReference type="EMBL" id="RJT88097.1"/>
    </source>
</evidence>
<dbReference type="Proteomes" id="UP000272015">
    <property type="component" value="Unassembled WGS sequence"/>
</dbReference>
<evidence type="ECO:0000313" key="2">
    <source>
        <dbReference type="Proteomes" id="UP000272015"/>
    </source>
</evidence>
<dbReference type="AlphaFoldDB" id="A0A3A5MD95"/>
<comment type="caution">
    <text evidence="1">The sequence shown here is derived from an EMBL/GenBank/DDBJ whole genome shotgun (WGS) entry which is preliminary data.</text>
</comment>
<keyword evidence="2" id="KW-1185">Reference proteome</keyword>